<comment type="caution">
    <text evidence="4">The sequence shown here is derived from an EMBL/GenBank/DDBJ whole genome shotgun (WGS) entry which is preliminary data.</text>
</comment>
<sequence>MALNIRNPEAFARKPAAVIFDTDNTLYDYAPAHAAASAAAREKAQALLGVDGDAFDDAYRAARKEVKARLGHVAASHSRLLYFQRMIERLGLKTQLLHTLDLNQTYWRTFLGASTLFPDARALLEDLRALSIHTAIVTDLTAEIQFRKIVYFDLADHFDYVVTSEEAGADKPDLAPFQLALEKLGLQAGEVWMVGDNAVNDIQGARALGIPCWQKLHTGVSEGQGEQAADGTFTHFGEMRKFISVKF</sequence>
<dbReference type="Pfam" id="PF00702">
    <property type="entry name" value="Hydrolase"/>
    <property type="match status" value="1"/>
</dbReference>
<protein>
    <submittedName>
        <fullName evidence="4">Putative hydrolase</fullName>
    </submittedName>
</protein>
<dbReference type="GO" id="GO:0016787">
    <property type="term" value="F:hydrolase activity"/>
    <property type="evidence" value="ECO:0007669"/>
    <property type="project" value="UniProtKB-KW"/>
</dbReference>
<organism evidence="4 5">
    <name type="scientific">Magnetofaba australis IT-1</name>
    <dbReference type="NCBI Taxonomy" id="1434232"/>
    <lineage>
        <taxon>Bacteria</taxon>
        <taxon>Pseudomonadati</taxon>
        <taxon>Pseudomonadota</taxon>
        <taxon>Magnetococcia</taxon>
        <taxon>Magnetococcales</taxon>
        <taxon>Magnetococcaceae</taxon>
        <taxon>Magnetofaba</taxon>
    </lineage>
</organism>
<dbReference type="Proteomes" id="UP000194003">
    <property type="component" value="Unassembled WGS sequence"/>
</dbReference>
<accession>A0A1Y2K3N5</accession>
<keyword evidence="3" id="KW-0460">Magnesium</keyword>
<dbReference type="PRINTS" id="PR00413">
    <property type="entry name" value="HADHALOGNASE"/>
</dbReference>
<dbReference type="STRING" id="1434232.MAIT1_02407"/>
<dbReference type="SFLD" id="SFLDS00003">
    <property type="entry name" value="Haloacid_Dehalogenase"/>
    <property type="match status" value="1"/>
</dbReference>
<dbReference type="InterPro" id="IPR023214">
    <property type="entry name" value="HAD_sf"/>
</dbReference>
<proteinExistence type="predicted"/>
<reference evidence="4 5" key="1">
    <citation type="journal article" date="2016" name="BMC Genomics">
        <title>Combined genomic and structural analyses of a cultured magnetotactic bacterium reveals its niche adaptation to a dynamic environment.</title>
        <authorList>
            <person name="Araujo A.C."/>
            <person name="Morillo V."/>
            <person name="Cypriano J."/>
            <person name="Teixeira L.C."/>
            <person name="Leao P."/>
            <person name="Lyra S."/>
            <person name="Almeida L.G."/>
            <person name="Bazylinski D.A."/>
            <person name="Vasconcellos A.T."/>
            <person name="Abreu F."/>
            <person name="Lins U."/>
        </authorList>
    </citation>
    <scope>NUCLEOTIDE SEQUENCE [LARGE SCALE GENOMIC DNA]</scope>
    <source>
        <strain evidence="4 5">IT-1</strain>
    </source>
</reference>
<keyword evidence="2 4" id="KW-0378">Hydrolase</keyword>
<dbReference type="InterPro" id="IPR051400">
    <property type="entry name" value="HAD-like_hydrolase"/>
</dbReference>
<evidence type="ECO:0000313" key="4">
    <source>
        <dbReference type="EMBL" id="OSM02287.1"/>
    </source>
</evidence>
<dbReference type="EMBL" id="LVJN01000020">
    <property type="protein sequence ID" value="OSM02287.1"/>
    <property type="molecule type" value="Genomic_DNA"/>
</dbReference>
<evidence type="ECO:0000313" key="5">
    <source>
        <dbReference type="Proteomes" id="UP000194003"/>
    </source>
</evidence>
<dbReference type="InterPro" id="IPR036412">
    <property type="entry name" value="HAD-like_sf"/>
</dbReference>
<dbReference type="InterPro" id="IPR006439">
    <property type="entry name" value="HAD-SF_hydro_IA"/>
</dbReference>
<name>A0A1Y2K3N5_9PROT</name>
<gene>
    <name evidence="4" type="ORF">MAIT1_02407</name>
</gene>
<dbReference type="AlphaFoldDB" id="A0A1Y2K3N5"/>
<evidence type="ECO:0000256" key="2">
    <source>
        <dbReference type="ARBA" id="ARBA00022801"/>
    </source>
</evidence>
<dbReference type="RefSeq" id="WP_085444766.1">
    <property type="nucleotide sequence ID" value="NZ_LVJN01000020.1"/>
</dbReference>
<dbReference type="Gene3D" id="3.40.50.1000">
    <property type="entry name" value="HAD superfamily/HAD-like"/>
    <property type="match status" value="1"/>
</dbReference>
<dbReference type="PANTHER" id="PTHR46470">
    <property type="entry name" value="N-ACYLNEURAMINATE-9-PHOSPHATASE"/>
    <property type="match status" value="1"/>
</dbReference>
<dbReference type="GO" id="GO:0044281">
    <property type="term" value="P:small molecule metabolic process"/>
    <property type="evidence" value="ECO:0007669"/>
    <property type="project" value="UniProtKB-ARBA"/>
</dbReference>
<evidence type="ECO:0000256" key="3">
    <source>
        <dbReference type="ARBA" id="ARBA00022842"/>
    </source>
</evidence>
<dbReference type="NCBIfam" id="TIGR01509">
    <property type="entry name" value="HAD-SF-IA-v3"/>
    <property type="match status" value="1"/>
</dbReference>
<dbReference type="SFLD" id="SFLDG01129">
    <property type="entry name" value="C1.5:_HAD__Beta-PGM__Phosphata"/>
    <property type="match status" value="1"/>
</dbReference>
<dbReference type="SUPFAM" id="SSF56784">
    <property type="entry name" value="HAD-like"/>
    <property type="match status" value="1"/>
</dbReference>
<dbReference type="Gene3D" id="1.10.150.520">
    <property type="match status" value="1"/>
</dbReference>
<keyword evidence="5" id="KW-1185">Reference proteome</keyword>
<dbReference type="OrthoDB" id="148966at2"/>
<dbReference type="NCBIfam" id="TIGR01549">
    <property type="entry name" value="HAD-SF-IA-v1"/>
    <property type="match status" value="1"/>
</dbReference>
<comment type="cofactor">
    <cofactor evidence="1">
        <name>Mg(2+)</name>
        <dbReference type="ChEBI" id="CHEBI:18420"/>
    </cofactor>
</comment>
<evidence type="ECO:0000256" key="1">
    <source>
        <dbReference type="ARBA" id="ARBA00001946"/>
    </source>
</evidence>